<dbReference type="GO" id="GO:0046872">
    <property type="term" value="F:metal ion binding"/>
    <property type="evidence" value="ECO:0007669"/>
    <property type="project" value="UniProtKB-KW"/>
</dbReference>
<keyword evidence="9" id="KW-1185">Reference proteome</keyword>
<dbReference type="InterPro" id="IPR041505">
    <property type="entry name" value="Dis3_CSD2"/>
</dbReference>
<dbReference type="PANTHER" id="PTHR23355:SF9">
    <property type="entry name" value="DIS3-LIKE EXONUCLEASE 2"/>
    <property type="match status" value="1"/>
</dbReference>
<dbReference type="Gene3D" id="2.40.50.690">
    <property type="match status" value="1"/>
</dbReference>
<dbReference type="Pfam" id="PF17849">
    <property type="entry name" value="OB_Dis3"/>
    <property type="match status" value="1"/>
</dbReference>
<dbReference type="PROSITE" id="PS01175">
    <property type="entry name" value="RIBONUCLEASE_II"/>
    <property type="match status" value="1"/>
</dbReference>
<evidence type="ECO:0000313" key="8">
    <source>
        <dbReference type="EMBL" id="GFS29599.1"/>
    </source>
</evidence>
<evidence type="ECO:0000256" key="6">
    <source>
        <dbReference type="SAM" id="MobiDB-lite"/>
    </source>
</evidence>
<protein>
    <recommendedName>
        <fullName evidence="5">DIS3-like exonuclease 2</fullName>
        <ecNumber evidence="5">3.1.13.-</ecNumber>
    </recommendedName>
</protein>
<evidence type="ECO:0000256" key="5">
    <source>
        <dbReference type="HAMAP-Rule" id="MF_03045"/>
    </source>
</evidence>
<organism evidence="8 9">
    <name type="scientific">Actinidia rufa</name>
    <dbReference type="NCBI Taxonomy" id="165716"/>
    <lineage>
        <taxon>Eukaryota</taxon>
        <taxon>Viridiplantae</taxon>
        <taxon>Streptophyta</taxon>
        <taxon>Embryophyta</taxon>
        <taxon>Tracheophyta</taxon>
        <taxon>Spermatophyta</taxon>
        <taxon>Magnoliopsida</taxon>
        <taxon>eudicotyledons</taxon>
        <taxon>Gunneridae</taxon>
        <taxon>Pentapetalae</taxon>
        <taxon>asterids</taxon>
        <taxon>Ericales</taxon>
        <taxon>Actinidiaceae</taxon>
        <taxon>Actinidia</taxon>
    </lineage>
</organism>
<dbReference type="GO" id="GO:0000175">
    <property type="term" value="F:3'-5'-RNA exonuclease activity"/>
    <property type="evidence" value="ECO:0007669"/>
    <property type="project" value="UniProtKB-UniRule"/>
</dbReference>
<evidence type="ECO:0000259" key="7">
    <source>
        <dbReference type="SMART" id="SM00955"/>
    </source>
</evidence>
<dbReference type="InterPro" id="IPR028591">
    <property type="entry name" value="DIS3L2"/>
</dbReference>
<dbReference type="AlphaFoldDB" id="A0A7J0D8A6"/>
<dbReference type="GO" id="GO:0000956">
    <property type="term" value="P:nuclear-transcribed mRNA catabolic process"/>
    <property type="evidence" value="ECO:0007669"/>
    <property type="project" value="UniProtKB-UniRule"/>
</dbReference>
<feature type="site" description="Important for catalytic activity" evidence="5">
    <location>
        <position position="477"/>
    </location>
</feature>
<keyword evidence="2 5" id="KW-0479">Metal-binding</keyword>
<dbReference type="SUPFAM" id="SSF50249">
    <property type="entry name" value="Nucleic acid-binding proteins"/>
    <property type="match status" value="3"/>
</dbReference>
<feature type="compositionally biased region" description="Basic residues" evidence="6">
    <location>
        <begin position="21"/>
        <end position="32"/>
    </location>
</feature>
<dbReference type="Proteomes" id="UP000585474">
    <property type="component" value="Unassembled WGS sequence"/>
</dbReference>
<dbReference type="SMART" id="SM00955">
    <property type="entry name" value="RNB"/>
    <property type="match status" value="1"/>
</dbReference>
<dbReference type="GO" id="GO:0000932">
    <property type="term" value="C:P-body"/>
    <property type="evidence" value="ECO:0007669"/>
    <property type="project" value="UniProtKB-SubCell"/>
</dbReference>
<dbReference type="InterPro" id="IPR050180">
    <property type="entry name" value="RNR_Ribonuclease"/>
</dbReference>
<sequence>MRGVFVDQSHVEKAEDVEKDKKKRRRPNRRSKQNSLVSVGSDVLGAACGSVNELRAVPSEIVESSGTFNEQHLPRACDVAFISLPTMHINEQAAPLEGRSMQNQQLNSSDYGGTMISKPCPETTACKESIGSYASKDCLLSHQICHQRKYFASHWSIESVNEALEVLEDMEKRKAVIIFSIYFCRKAYCKIDGVQTDVLISGVPAQNRAVEGDIVAIEIDPSSSWTKMKGSAGTFNNSGSSDDYNSVPEVTGLVGDSCKGKNKVDAAYEYVNGGNCSPFLVKGFHYEGGASSGADVGPELIEHNHSVSGNSYTTVNGHCSTALDPSQTGFPRDRNEVASSVEKLNATISSFPSKRPTGRVVAILERDLPDIIKKRLEDGDATIDVELVAARIDDWREENYLPQAHVLHIFGRGGEIEPQIAAILFQNAIHSSEFSAESLSCLPCGPWEVPLEEFKSRRDLRNLCIFTIDPSTATDLDDALSVERRPSGVVRVGVHIADVSYFVHPDTALDVEAQIRSTSVYLLRGKLPMLPSLLSNSLGSLSPGVDRLAVSIFWDINLTGEIVDQWIGRTVVRSCCKLSYENAQDIIDGLFDVEGFSASEDGLPKLHDHFDWSDVVRSVKSLHDISKILKEKRFDDGALRLDSSKPVFFFDEDGTPYDSILSERKDSDCLVEEFMLLANRTAAEVIYRAYPDSALLRRHPQPNLRKLREFEAFCSKHGFELVTSSSGQLHHSLERIRDLLKNDSVLFNILVSYATKPMQLATYFCSGDLKDGEKDLGHYALAVPLYTHFTSPLRRYPDIVVHRTLTAIIEAEEMYLKHRRTLQKLNNKNELTRRCFTGTCFDKDAAESIEGQEALSAAASKCRVPCSEVLTDVAAHCNERKLASKNVKDASDKLYTWFLLKKKEILLTEARVLGLGPRFMSIYVHKLAIERRIYYDEVEELTVEWLDATSTLVLSLSTQKRFQRRGSPGKYRTLEDVALVTSPFELALDIPEESGNKEWVKGSIELKSSCTNATEIEPAVFPITVRLLSTIPVALHAVGGDDGPLVIETRLYMSSYFR</sequence>
<dbReference type="Pfam" id="PF00773">
    <property type="entry name" value="RNB"/>
    <property type="match status" value="1"/>
</dbReference>
<dbReference type="OrthoDB" id="372421at2759"/>
<comment type="subcellular location">
    <subcellularLocation>
        <location evidence="5">Cytoplasm</location>
    </subcellularLocation>
    <subcellularLocation>
        <location evidence="5">Cytoplasm</location>
        <location evidence="5">P-body</location>
    </subcellularLocation>
</comment>
<dbReference type="InterPro" id="IPR012340">
    <property type="entry name" value="NA-bd_OB-fold"/>
</dbReference>
<gene>
    <name evidence="8" type="ORF">Acr_00g0007400</name>
</gene>
<evidence type="ECO:0000256" key="4">
    <source>
        <dbReference type="ARBA" id="ARBA00022884"/>
    </source>
</evidence>
<keyword evidence="5" id="KW-0378">Hydrolase</keyword>
<feature type="region of interest" description="Disordered" evidence="6">
    <location>
        <begin position="1"/>
        <end position="36"/>
    </location>
</feature>
<keyword evidence="1 5" id="KW-0963">Cytoplasm</keyword>
<keyword evidence="5" id="KW-0540">Nuclease</keyword>
<feature type="binding site" evidence="5">
    <location>
        <position position="478"/>
    </location>
    <ligand>
        <name>Mg(2+)</name>
        <dbReference type="ChEBI" id="CHEBI:18420"/>
    </ligand>
</feature>
<keyword evidence="3 5" id="KW-0460">Magnesium</keyword>
<comment type="function">
    <text evidence="5">3'-5'-exoribonuclease that specifically recognizes RNAs polyuridylated at their 3' end and mediates their degradation. Component of an exosome-independent RNA degradation pathway that mediates degradation of cytoplasmic mRNAs that have been deadenylated and subsequently uridylated at their 3'.</text>
</comment>
<dbReference type="EC" id="3.1.13.-" evidence="5"/>
<feature type="domain" description="RNB" evidence="7">
    <location>
        <begin position="457"/>
        <end position="811"/>
    </location>
</feature>
<accession>A0A7J0D8A6</accession>
<evidence type="ECO:0000313" key="9">
    <source>
        <dbReference type="Proteomes" id="UP000585474"/>
    </source>
</evidence>
<dbReference type="InterPro" id="IPR022966">
    <property type="entry name" value="RNase_II/R_CS"/>
</dbReference>
<name>A0A7J0D8A6_9ERIC</name>
<comment type="caution">
    <text evidence="8">The sequence shown here is derived from an EMBL/GenBank/DDBJ whole genome shotgun (WGS) entry which is preliminary data.</text>
</comment>
<dbReference type="PANTHER" id="PTHR23355">
    <property type="entry name" value="RIBONUCLEASE"/>
    <property type="match status" value="1"/>
</dbReference>
<comment type="cofactor">
    <cofactor evidence="5">
        <name>Mg(2+)</name>
        <dbReference type="ChEBI" id="CHEBI:18420"/>
    </cofactor>
    <cofactor evidence="5">
        <name>Mn(2+)</name>
        <dbReference type="ChEBI" id="CHEBI:29035"/>
    </cofactor>
</comment>
<evidence type="ECO:0000256" key="1">
    <source>
        <dbReference type="ARBA" id="ARBA00022490"/>
    </source>
</evidence>
<comment type="similarity">
    <text evidence="5">Belongs to the RNR ribonuclease family. DIS3L2 subfamily.</text>
</comment>
<dbReference type="GO" id="GO:1990074">
    <property type="term" value="P:polyuridylation-dependent mRNA catabolic process"/>
    <property type="evidence" value="ECO:0007669"/>
    <property type="project" value="UniProtKB-UniRule"/>
</dbReference>
<dbReference type="EMBL" id="BJWL01000093">
    <property type="protein sequence ID" value="GFS29599.1"/>
    <property type="molecule type" value="Genomic_DNA"/>
</dbReference>
<reference evidence="9" key="1">
    <citation type="submission" date="2019-07" db="EMBL/GenBank/DDBJ databases">
        <title>De Novo Assembly of kiwifruit Actinidia rufa.</title>
        <authorList>
            <person name="Sugita-Konishi S."/>
            <person name="Sato K."/>
            <person name="Mori E."/>
            <person name="Abe Y."/>
            <person name="Kisaki G."/>
            <person name="Hamano K."/>
            <person name="Suezawa K."/>
            <person name="Otani M."/>
            <person name="Fukuda T."/>
            <person name="Manabe T."/>
            <person name="Gomi K."/>
            <person name="Tabuchi M."/>
            <person name="Akimitsu K."/>
            <person name="Kataoka I."/>
        </authorList>
    </citation>
    <scope>NUCLEOTIDE SEQUENCE [LARGE SCALE GENOMIC DNA]</scope>
    <source>
        <strain evidence="9">cv. Fuchu</strain>
    </source>
</reference>
<evidence type="ECO:0000256" key="2">
    <source>
        <dbReference type="ARBA" id="ARBA00022723"/>
    </source>
</evidence>
<keyword evidence="4 5" id="KW-0694">RNA-binding</keyword>
<feature type="compositionally biased region" description="Basic and acidic residues" evidence="6">
    <location>
        <begin position="9"/>
        <end position="20"/>
    </location>
</feature>
<dbReference type="InterPro" id="IPR001900">
    <property type="entry name" value="RNase_II/R"/>
</dbReference>
<dbReference type="GO" id="GO:0003723">
    <property type="term" value="F:RNA binding"/>
    <property type="evidence" value="ECO:0007669"/>
    <property type="project" value="UniProtKB-KW"/>
</dbReference>
<feature type="binding site" evidence="5">
    <location>
        <position position="469"/>
    </location>
    <ligand>
        <name>Mg(2+)</name>
        <dbReference type="ChEBI" id="CHEBI:18420"/>
    </ligand>
</feature>
<evidence type="ECO:0000256" key="3">
    <source>
        <dbReference type="ARBA" id="ARBA00022842"/>
    </source>
</evidence>
<proteinExistence type="inferred from homology"/>
<keyword evidence="5" id="KW-0464">Manganese</keyword>
<dbReference type="HAMAP" id="MF_03045">
    <property type="entry name" value="DIS3L2"/>
    <property type="match status" value="1"/>
</dbReference>
<keyword evidence="5" id="KW-0269">Exonuclease</keyword>